<feature type="compositionally biased region" description="Low complexity" evidence="1">
    <location>
        <begin position="127"/>
        <end position="151"/>
    </location>
</feature>
<evidence type="ECO:0000313" key="3">
    <source>
        <dbReference type="Proteomes" id="UP001595868"/>
    </source>
</evidence>
<feature type="compositionally biased region" description="Gly residues" evidence="1">
    <location>
        <begin position="404"/>
        <end position="419"/>
    </location>
</feature>
<protein>
    <recommendedName>
        <fullName evidence="4">PPE family protein</fullName>
    </recommendedName>
</protein>
<dbReference type="Proteomes" id="UP001595868">
    <property type="component" value="Unassembled WGS sequence"/>
</dbReference>
<name>A0ABV8KNA4_9ACTN</name>
<accession>A0ABV8KNA4</accession>
<sequence>MAEVTDGLEIRVETADLRDVAGRLRGDRAATLYPRSAQVNADFAGDPPFGGNSASGYVFVAKTVYAQALRRAQATVAAYTAEVDRIAGATEAAAGNYDQVDSNAALRVSSRAPEVAIPAPRQDDSGRASGPGASGATVERPAGAAPASVAGSESFERPATWCVNWDAYDINALWAMVQGDDIAAGRRQVQTWAAVESALTDQLARLKSYRQTIEAAWPPERSPAAKQFMERLDDLTANMLETAAAAGRTKHAANGIMDALETARTQLEPLVVEYRASANDLIPRQLDGSEDDINVKGRKIMAEAESAVGHHSAGITPPPYFGAGPGDYSGGGDQGFGHGEQPKPNANAGQSWSGRSMVSHNPPAPLPGVNPMMPDGQHWTPGGAGTSGPILSGIGNGTVPSSGLPGGGTGSGPVTPGAGGSASLGGGLLGVLPGAGAGRNGVPGGYARGVPSRGAGVPGVGEGTPGRGSGTGTGRPGAGRIGAPVNGVIGGQPTGGMGASGRGRRGRDGSDRLGDPDVVWEVAEGVVPVIEAGPEPRHDLGPGVIGIDR</sequence>
<evidence type="ECO:0008006" key="4">
    <source>
        <dbReference type="Google" id="ProtNLM"/>
    </source>
</evidence>
<evidence type="ECO:0000313" key="2">
    <source>
        <dbReference type="EMBL" id="MFC4107590.1"/>
    </source>
</evidence>
<feature type="region of interest" description="Disordered" evidence="1">
    <location>
        <begin position="111"/>
        <end position="151"/>
    </location>
</feature>
<feature type="compositionally biased region" description="Polar residues" evidence="1">
    <location>
        <begin position="347"/>
        <end position="359"/>
    </location>
</feature>
<keyword evidence="3" id="KW-1185">Reference proteome</keyword>
<comment type="caution">
    <text evidence="2">The sequence shown here is derived from an EMBL/GenBank/DDBJ whole genome shotgun (WGS) entry which is preliminary data.</text>
</comment>
<feature type="compositionally biased region" description="Gly residues" evidence="1">
    <location>
        <begin position="456"/>
        <end position="480"/>
    </location>
</feature>
<feature type="compositionally biased region" description="Gly residues" evidence="1">
    <location>
        <begin position="323"/>
        <end position="338"/>
    </location>
</feature>
<feature type="region of interest" description="Disordered" evidence="1">
    <location>
        <begin position="308"/>
        <end position="419"/>
    </location>
</feature>
<gene>
    <name evidence="2" type="ORF">ACFOX0_16880</name>
</gene>
<dbReference type="RefSeq" id="WP_377546690.1">
    <property type="nucleotide sequence ID" value="NZ_JBHSBN010000010.1"/>
</dbReference>
<dbReference type="EMBL" id="JBHSBN010000010">
    <property type="protein sequence ID" value="MFC4107590.1"/>
    <property type="molecule type" value="Genomic_DNA"/>
</dbReference>
<evidence type="ECO:0000256" key="1">
    <source>
        <dbReference type="SAM" id="MobiDB-lite"/>
    </source>
</evidence>
<organism evidence="2 3">
    <name type="scientific">Micromonospora zhanjiangensis</name>
    <dbReference type="NCBI Taxonomy" id="1522057"/>
    <lineage>
        <taxon>Bacteria</taxon>
        <taxon>Bacillati</taxon>
        <taxon>Actinomycetota</taxon>
        <taxon>Actinomycetes</taxon>
        <taxon>Micromonosporales</taxon>
        <taxon>Micromonosporaceae</taxon>
        <taxon>Micromonospora</taxon>
    </lineage>
</organism>
<feature type="compositionally biased region" description="Gly residues" evidence="1">
    <location>
        <begin position="488"/>
        <end position="501"/>
    </location>
</feature>
<reference evidence="3" key="1">
    <citation type="journal article" date="2019" name="Int. J. Syst. Evol. Microbiol.">
        <title>The Global Catalogue of Microorganisms (GCM) 10K type strain sequencing project: providing services to taxonomists for standard genome sequencing and annotation.</title>
        <authorList>
            <consortium name="The Broad Institute Genomics Platform"/>
            <consortium name="The Broad Institute Genome Sequencing Center for Infectious Disease"/>
            <person name="Wu L."/>
            <person name="Ma J."/>
        </authorList>
    </citation>
    <scope>NUCLEOTIDE SEQUENCE [LARGE SCALE GENOMIC DNA]</scope>
    <source>
        <strain evidence="3">2902at01</strain>
    </source>
</reference>
<proteinExistence type="predicted"/>
<feature type="region of interest" description="Disordered" evidence="1">
    <location>
        <begin position="443"/>
        <end position="515"/>
    </location>
</feature>
<feature type="compositionally biased region" description="Basic and acidic residues" evidence="1">
    <location>
        <begin position="506"/>
        <end position="515"/>
    </location>
</feature>